<dbReference type="EMBL" id="LGUT01004359">
    <property type="protein sequence ID" value="KOG52940.1"/>
    <property type="molecule type" value="Genomic_DNA"/>
</dbReference>
<evidence type="ECO:0000259" key="1">
    <source>
        <dbReference type="Pfam" id="PF00668"/>
    </source>
</evidence>
<reference evidence="2 3" key="1">
    <citation type="submission" date="2015-07" db="EMBL/GenBank/DDBJ databases">
        <authorList>
            <person name="Ju K.-S."/>
            <person name="Doroghazi J.R."/>
            <person name="Metcalf W.W."/>
        </authorList>
    </citation>
    <scope>NUCLEOTIDE SEQUENCE [LARGE SCALE GENOMIC DNA]</scope>
    <source>
        <strain evidence="2 3">NRRL B-3589</strain>
    </source>
</reference>
<accession>A0ABR5ISF4</accession>
<dbReference type="Pfam" id="PF00668">
    <property type="entry name" value="Condensation"/>
    <property type="match status" value="1"/>
</dbReference>
<dbReference type="SUPFAM" id="SSF52777">
    <property type="entry name" value="CoA-dependent acyltransferases"/>
    <property type="match status" value="1"/>
</dbReference>
<sequence>SPADGAVLQVVWFDRGPDEPGRLLVMVHHFAVDGVSWRVLVPALADAWRAASAGRDAEPEPVATSFRGWVRRLVEEADQPSRREELEVWRAALGGPDPVIGAGPLDPSLDTYGSAGSVTLRLPA</sequence>
<name>A0ABR5ISF4_9ACTN</name>
<dbReference type="InterPro" id="IPR023213">
    <property type="entry name" value="CAT-like_dom_sf"/>
</dbReference>
<dbReference type="Gene3D" id="3.30.559.10">
    <property type="entry name" value="Chloramphenicol acetyltransferase-like domain"/>
    <property type="match status" value="1"/>
</dbReference>
<comment type="caution">
    <text evidence="2">The sequence shown here is derived from an EMBL/GenBank/DDBJ whole genome shotgun (WGS) entry which is preliminary data.</text>
</comment>
<feature type="domain" description="Condensation" evidence="1">
    <location>
        <begin position="21"/>
        <end position="99"/>
    </location>
</feature>
<evidence type="ECO:0000313" key="2">
    <source>
        <dbReference type="EMBL" id="KOG52940.1"/>
    </source>
</evidence>
<gene>
    <name evidence="2" type="ORF">ADK38_44230</name>
</gene>
<dbReference type="InterPro" id="IPR001242">
    <property type="entry name" value="Condensation_dom"/>
</dbReference>
<evidence type="ECO:0000313" key="3">
    <source>
        <dbReference type="Proteomes" id="UP000037020"/>
    </source>
</evidence>
<dbReference type="Gene3D" id="3.30.559.30">
    <property type="entry name" value="Nonribosomal peptide synthetase, condensation domain"/>
    <property type="match status" value="1"/>
</dbReference>
<protein>
    <recommendedName>
        <fullName evidence="1">Condensation domain-containing protein</fullName>
    </recommendedName>
</protein>
<dbReference type="Proteomes" id="UP000037020">
    <property type="component" value="Unassembled WGS sequence"/>
</dbReference>
<organism evidence="2 3">
    <name type="scientific">Streptomyces varsoviensis</name>
    <dbReference type="NCBI Taxonomy" id="67373"/>
    <lineage>
        <taxon>Bacteria</taxon>
        <taxon>Bacillati</taxon>
        <taxon>Actinomycetota</taxon>
        <taxon>Actinomycetes</taxon>
        <taxon>Kitasatosporales</taxon>
        <taxon>Streptomycetaceae</taxon>
        <taxon>Streptomyces</taxon>
    </lineage>
</organism>
<proteinExistence type="predicted"/>
<feature type="non-terminal residue" evidence="2">
    <location>
        <position position="1"/>
    </location>
</feature>
<feature type="non-terminal residue" evidence="2">
    <location>
        <position position="124"/>
    </location>
</feature>
<keyword evidence="3" id="KW-1185">Reference proteome</keyword>